<sequence>MNRLCVISIYVSDMEVAKEFYCEKLGFEISEEYDAVTVGLKHDGITIVLCKTERTTAASYPDTAQVVLGLETENLLSKMKQLTDKGVAMIYDEPQPCPPGYYNAFLDPFGNAIELLEFNQ</sequence>
<dbReference type="OrthoDB" id="3826308at2"/>
<dbReference type="AlphaFoldDB" id="A0A559J2C4"/>
<gene>
    <name evidence="2" type="ORF">FPZ44_13805</name>
</gene>
<dbReference type="RefSeq" id="WP_144991087.1">
    <property type="nucleotide sequence ID" value="NZ_VNJK01000001.1"/>
</dbReference>
<accession>A0A559J2C4</accession>
<evidence type="ECO:0000313" key="2">
    <source>
        <dbReference type="EMBL" id="TVX94035.1"/>
    </source>
</evidence>
<proteinExistence type="predicted"/>
<dbReference type="PANTHER" id="PTHR36437">
    <property type="entry name" value="GLYOXALASE/BLEOMYCIN RESISTANCE PROTEIN/DIOXYGENASE"/>
    <property type="match status" value="1"/>
</dbReference>
<reference evidence="2 3" key="1">
    <citation type="submission" date="2019-07" db="EMBL/GenBank/DDBJ databases">
        <authorList>
            <person name="Kim J."/>
        </authorList>
    </citation>
    <scope>NUCLEOTIDE SEQUENCE [LARGE SCALE GENOMIC DNA]</scope>
    <source>
        <strain evidence="2 3">N4</strain>
    </source>
</reference>
<dbReference type="InterPro" id="IPR037523">
    <property type="entry name" value="VOC_core"/>
</dbReference>
<comment type="caution">
    <text evidence="2">The sequence shown here is derived from an EMBL/GenBank/DDBJ whole genome shotgun (WGS) entry which is preliminary data.</text>
</comment>
<keyword evidence="3" id="KW-1185">Reference proteome</keyword>
<dbReference type="InterPro" id="IPR029068">
    <property type="entry name" value="Glyas_Bleomycin-R_OHBP_Dase"/>
</dbReference>
<evidence type="ECO:0000259" key="1">
    <source>
        <dbReference type="PROSITE" id="PS51819"/>
    </source>
</evidence>
<dbReference type="Proteomes" id="UP000318102">
    <property type="component" value="Unassembled WGS sequence"/>
</dbReference>
<organism evidence="2 3">
    <name type="scientific">Paenibacillus agilis</name>
    <dbReference type="NCBI Taxonomy" id="3020863"/>
    <lineage>
        <taxon>Bacteria</taxon>
        <taxon>Bacillati</taxon>
        <taxon>Bacillota</taxon>
        <taxon>Bacilli</taxon>
        <taxon>Bacillales</taxon>
        <taxon>Paenibacillaceae</taxon>
        <taxon>Paenibacillus</taxon>
    </lineage>
</organism>
<dbReference type="PANTHER" id="PTHR36437:SF2">
    <property type="entry name" value="GLYOXALASE_BLEOMYCIN RESISTANCE PROTEIN_DIOXYGENASE"/>
    <property type="match status" value="1"/>
</dbReference>
<dbReference type="PROSITE" id="PS51819">
    <property type="entry name" value="VOC"/>
    <property type="match status" value="1"/>
</dbReference>
<evidence type="ECO:0000313" key="3">
    <source>
        <dbReference type="Proteomes" id="UP000318102"/>
    </source>
</evidence>
<dbReference type="SUPFAM" id="SSF54593">
    <property type="entry name" value="Glyoxalase/Bleomycin resistance protein/Dihydroxybiphenyl dioxygenase"/>
    <property type="match status" value="1"/>
</dbReference>
<dbReference type="EMBL" id="VNJK01000001">
    <property type="protein sequence ID" value="TVX94035.1"/>
    <property type="molecule type" value="Genomic_DNA"/>
</dbReference>
<protein>
    <submittedName>
        <fullName evidence="2">VOC family protein</fullName>
    </submittedName>
</protein>
<dbReference type="InterPro" id="IPR004360">
    <property type="entry name" value="Glyas_Fos-R_dOase_dom"/>
</dbReference>
<dbReference type="Gene3D" id="3.10.180.10">
    <property type="entry name" value="2,3-Dihydroxybiphenyl 1,2-Dioxygenase, domain 1"/>
    <property type="match status" value="1"/>
</dbReference>
<dbReference type="Pfam" id="PF00903">
    <property type="entry name" value="Glyoxalase"/>
    <property type="match status" value="1"/>
</dbReference>
<feature type="domain" description="VOC" evidence="1">
    <location>
        <begin position="3"/>
        <end position="118"/>
    </location>
</feature>
<name>A0A559J2C4_9BACL</name>